<keyword evidence="2" id="KW-0472">Membrane</keyword>
<name>A0A7V9AC33_9BACT</name>
<keyword evidence="2" id="KW-1133">Transmembrane helix</keyword>
<feature type="transmembrane region" description="Helical" evidence="2">
    <location>
        <begin position="61"/>
        <end position="84"/>
    </location>
</feature>
<organism evidence="3 4">
    <name type="scientific">Thermogemmata fonticola</name>
    <dbReference type="NCBI Taxonomy" id="2755323"/>
    <lineage>
        <taxon>Bacteria</taxon>
        <taxon>Pseudomonadati</taxon>
        <taxon>Planctomycetota</taxon>
        <taxon>Planctomycetia</taxon>
        <taxon>Gemmatales</taxon>
        <taxon>Gemmataceae</taxon>
        <taxon>Thermogemmata</taxon>
    </lineage>
</organism>
<evidence type="ECO:0000256" key="2">
    <source>
        <dbReference type="SAM" id="Phobius"/>
    </source>
</evidence>
<dbReference type="RefSeq" id="WP_194538054.1">
    <property type="nucleotide sequence ID" value="NZ_JACEFB010000006.1"/>
</dbReference>
<evidence type="ECO:0000313" key="4">
    <source>
        <dbReference type="Proteomes" id="UP000542342"/>
    </source>
</evidence>
<dbReference type="EMBL" id="JACEFB010000006">
    <property type="protein sequence ID" value="MBA2226584.1"/>
    <property type="molecule type" value="Genomic_DNA"/>
</dbReference>
<protein>
    <submittedName>
        <fullName evidence="3">Uncharacterized protein</fullName>
    </submittedName>
</protein>
<keyword evidence="4" id="KW-1185">Reference proteome</keyword>
<proteinExistence type="predicted"/>
<dbReference type="AlphaFoldDB" id="A0A7V9AC33"/>
<accession>A0A7V9AC33</accession>
<evidence type="ECO:0000313" key="3">
    <source>
        <dbReference type="EMBL" id="MBA2226584.1"/>
    </source>
</evidence>
<dbReference type="Proteomes" id="UP000542342">
    <property type="component" value="Unassembled WGS sequence"/>
</dbReference>
<comment type="caution">
    <text evidence="3">The sequence shown here is derived from an EMBL/GenBank/DDBJ whole genome shotgun (WGS) entry which is preliminary data.</text>
</comment>
<gene>
    <name evidence="3" type="ORF">H0921_10470</name>
</gene>
<sequence length="91" mass="9454">MSPTHDTPAGDKLVTSPDPGGEGEGRSSAESQPSAAEHAPTFAQEMARIPYEPLLGAEKKLIVGSLLLGLVLLIVLYGLSQLFFTVPAAGH</sequence>
<evidence type="ECO:0000256" key="1">
    <source>
        <dbReference type="SAM" id="MobiDB-lite"/>
    </source>
</evidence>
<keyword evidence="2" id="KW-0812">Transmembrane</keyword>
<reference evidence="3 4" key="1">
    <citation type="submission" date="2020-07" db="EMBL/GenBank/DDBJ databases">
        <title>Thermogemmata thermophila gen. nov., sp. nov., a novel moderate thermophilic planctomycete from a Kamchatka hot spring.</title>
        <authorList>
            <person name="Elcheninov A.G."/>
            <person name="Podosokorskaya O.A."/>
            <person name="Kovaleva O.L."/>
            <person name="Novikov A."/>
            <person name="Bonch-Osmolovskaya E.A."/>
            <person name="Toshchakov S.V."/>
            <person name="Kublanov I.V."/>
        </authorList>
    </citation>
    <scope>NUCLEOTIDE SEQUENCE [LARGE SCALE GENOMIC DNA]</scope>
    <source>
        <strain evidence="3 4">2918</strain>
    </source>
</reference>
<feature type="region of interest" description="Disordered" evidence="1">
    <location>
        <begin position="1"/>
        <end position="42"/>
    </location>
</feature>